<reference evidence="3" key="1">
    <citation type="submission" date="2016-12" db="EMBL/GenBank/DDBJ databases">
        <authorList>
            <person name="Varghese N."/>
            <person name="Submissions S."/>
        </authorList>
    </citation>
    <scope>NUCLEOTIDE SEQUENCE [LARGE SCALE GENOMIC DNA]</scope>
    <source>
        <strain evidence="3">DSM 25035</strain>
    </source>
</reference>
<dbReference type="Proteomes" id="UP000184609">
    <property type="component" value="Unassembled WGS sequence"/>
</dbReference>
<dbReference type="OrthoDB" id="9793489at2"/>
<organism evidence="2 3">
    <name type="scientific">Algoriphagus zhangzhouensis</name>
    <dbReference type="NCBI Taxonomy" id="1073327"/>
    <lineage>
        <taxon>Bacteria</taxon>
        <taxon>Pseudomonadati</taxon>
        <taxon>Bacteroidota</taxon>
        <taxon>Cytophagia</taxon>
        <taxon>Cytophagales</taxon>
        <taxon>Cyclobacteriaceae</taxon>
        <taxon>Algoriphagus</taxon>
    </lineage>
</organism>
<gene>
    <name evidence="2" type="ORF">SAMN04488108_0957</name>
</gene>
<evidence type="ECO:0000259" key="1">
    <source>
        <dbReference type="Pfam" id="PF00144"/>
    </source>
</evidence>
<dbReference type="PANTHER" id="PTHR46825">
    <property type="entry name" value="D-ALANYL-D-ALANINE-CARBOXYPEPTIDASE/ENDOPEPTIDASE AMPH"/>
    <property type="match status" value="1"/>
</dbReference>
<proteinExistence type="predicted"/>
<dbReference type="STRING" id="1073327.SAMN04488108_0957"/>
<dbReference type="InterPro" id="IPR012338">
    <property type="entry name" value="Beta-lactam/transpept-like"/>
</dbReference>
<evidence type="ECO:0000313" key="3">
    <source>
        <dbReference type="Proteomes" id="UP000184609"/>
    </source>
</evidence>
<keyword evidence="3" id="KW-1185">Reference proteome</keyword>
<dbReference type="SUPFAM" id="SSF56601">
    <property type="entry name" value="beta-lactamase/transpeptidase-like"/>
    <property type="match status" value="1"/>
</dbReference>
<dbReference type="InterPro" id="IPR001466">
    <property type="entry name" value="Beta-lactam-related"/>
</dbReference>
<dbReference type="AlphaFoldDB" id="A0A1M7Z751"/>
<dbReference type="InterPro" id="IPR050491">
    <property type="entry name" value="AmpC-like"/>
</dbReference>
<dbReference type="Pfam" id="PF00144">
    <property type="entry name" value="Beta-lactamase"/>
    <property type="match status" value="1"/>
</dbReference>
<dbReference type="EMBL" id="FRXN01000001">
    <property type="protein sequence ID" value="SHO60684.1"/>
    <property type="molecule type" value="Genomic_DNA"/>
</dbReference>
<evidence type="ECO:0000313" key="2">
    <source>
        <dbReference type="EMBL" id="SHO60684.1"/>
    </source>
</evidence>
<dbReference type="PANTHER" id="PTHR46825:SF9">
    <property type="entry name" value="BETA-LACTAMASE-RELATED DOMAIN-CONTAINING PROTEIN"/>
    <property type="match status" value="1"/>
</dbReference>
<dbReference type="Gene3D" id="3.40.710.10">
    <property type="entry name" value="DD-peptidase/beta-lactamase superfamily"/>
    <property type="match status" value="1"/>
</dbReference>
<sequence length="404" mass="44664">MIYYTLILIIMKISKFFNLSLLVITLSFSTGCGEDDPTPVTPSESQVDIAIVDNAVEEFMTKYDIPGLSLAITKNEKLVYVKGYGYADKEASEKVTRETLFRIASVSKSITGIAFMHLLDEGLINLDDKVFGEGAILGTTFGTNSYNAYLEAVTVRHLLNHTVGAWSNTGFDPMFSNPTMSVEELITWTLDNYPLTEAPGNTYAYSNFGYCILGRIIEKITGENYESYVIDEILSPLGIDNMRIGGNTLADRVTNEAKYYGTQSGGPDPYAYQIKRMDAHGGWIASPAELLRLMVRVDGYSSKSDILSSSAINVMTTEPNLAVRSYYAAGWGVNDANNWWHLGSLPGTTSEWVRANNGYTWAIITNTRSGGNETNDFDALMWNILAQSPTFQDIDQFDQASGQF</sequence>
<feature type="domain" description="Beta-lactamase-related" evidence="1">
    <location>
        <begin position="52"/>
        <end position="372"/>
    </location>
</feature>
<name>A0A1M7Z751_9BACT</name>
<accession>A0A1M7Z751</accession>
<protein>
    <submittedName>
        <fullName evidence="2">CubicO group peptidase, beta-lactamase class C family</fullName>
    </submittedName>
</protein>